<keyword evidence="1" id="KW-0812">Transmembrane</keyword>
<dbReference type="SMART" id="SM00327">
    <property type="entry name" value="VWA"/>
    <property type="match status" value="1"/>
</dbReference>
<evidence type="ECO:0000256" key="1">
    <source>
        <dbReference type="SAM" id="Phobius"/>
    </source>
</evidence>
<accession>A0ABQ5UZ58</accession>
<evidence type="ECO:0000313" key="4">
    <source>
        <dbReference type="Proteomes" id="UP001161390"/>
    </source>
</evidence>
<dbReference type="Proteomes" id="UP001161390">
    <property type="component" value="Unassembled WGS sequence"/>
</dbReference>
<protein>
    <recommendedName>
        <fullName evidence="2">VWFA domain-containing protein</fullName>
    </recommendedName>
</protein>
<gene>
    <name evidence="3" type="ORF">GCM10007854_13830</name>
</gene>
<keyword evidence="1" id="KW-1133">Transmembrane helix</keyword>
<reference evidence="3" key="1">
    <citation type="journal article" date="2014" name="Int. J. Syst. Evol. Microbiol.">
        <title>Complete genome of a new Firmicutes species belonging to the dominant human colonic microbiota ('Ruminococcus bicirculans') reveals two chromosomes and a selective capacity to utilize plant glucans.</title>
        <authorList>
            <consortium name="NISC Comparative Sequencing Program"/>
            <person name="Wegmann U."/>
            <person name="Louis P."/>
            <person name="Goesmann A."/>
            <person name="Henrissat B."/>
            <person name="Duncan S.H."/>
            <person name="Flint H.J."/>
        </authorList>
    </citation>
    <scope>NUCLEOTIDE SEQUENCE</scope>
    <source>
        <strain evidence="3">NBRC 108216</strain>
    </source>
</reference>
<reference evidence="3" key="2">
    <citation type="submission" date="2023-01" db="EMBL/GenBank/DDBJ databases">
        <title>Draft genome sequence of Algimonas porphyrae strain NBRC 108216.</title>
        <authorList>
            <person name="Sun Q."/>
            <person name="Mori K."/>
        </authorList>
    </citation>
    <scope>NUCLEOTIDE SEQUENCE</scope>
    <source>
        <strain evidence="3">NBRC 108216</strain>
    </source>
</reference>
<evidence type="ECO:0000313" key="3">
    <source>
        <dbReference type="EMBL" id="GLQ20428.1"/>
    </source>
</evidence>
<dbReference type="InterPro" id="IPR036465">
    <property type="entry name" value="vWFA_dom_sf"/>
</dbReference>
<dbReference type="InterPro" id="IPR002035">
    <property type="entry name" value="VWF_A"/>
</dbReference>
<sequence>MLKHSSIHSFARDVRGNMAMMTALMMGVVILGVGAALDFTLMTNQSSDLQNMADAAVLAAARSGEEDDETLQKIAQAVVDNHNTTGAELTVTARLDGDIVVVDITSKHEMIVPGMLGTEPQTISVTSASPLPTSTPVNLALVLDTTGSMAGSNIAALKLASNALLTEMESAEAETKVSIVPFGQYVNIGFEEKSKDKRGWINRGKEGQSWKSCWINHGGQTVCSNGVHKWRGCMGTHTDTKTAAGASAGSAKFPAAIDAYCGSEVMPLSTNFTAMKTKINSLTTGGTTYLAGGLAWGWRTLDKSAPYTEAAASTDPNLMSAMVFMTDGANNRSRGDSYWSSSGVKHNRGSDGGKAGLDLTKELCKNIKASGVKVYVVAYKLPNAKSTADVLSECASSQDTFYEPESAAELIDTFKGIARNLNEARLVYYNGDS</sequence>
<evidence type="ECO:0000259" key="2">
    <source>
        <dbReference type="PROSITE" id="PS50234"/>
    </source>
</evidence>
<organism evidence="3 4">
    <name type="scientific">Algimonas porphyrae</name>
    <dbReference type="NCBI Taxonomy" id="1128113"/>
    <lineage>
        <taxon>Bacteria</taxon>
        <taxon>Pseudomonadati</taxon>
        <taxon>Pseudomonadota</taxon>
        <taxon>Alphaproteobacteria</taxon>
        <taxon>Maricaulales</taxon>
        <taxon>Robiginitomaculaceae</taxon>
        <taxon>Algimonas</taxon>
    </lineage>
</organism>
<dbReference type="PROSITE" id="PS50234">
    <property type="entry name" value="VWFA"/>
    <property type="match status" value="1"/>
</dbReference>
<proteinExistence type="predicted"/>
<dbReference type="EMBL" id="BSNJ01000003">
    <property type="protein sequence ID" value="GLQ20428.1"/>
    <property type="molecule type" value="Genomic_DNA"/>
</dbReference>
<dbReference type="Pfam" id="PF13400">
    <property type="entry name" value="Tad"/>
    <property type="match status" value="1"/>
</dbReference>
<dbReference type="SUPFAM" id="SSF53300">
    <property type="entry name" value="vWA-like"/>
    <property type="match status" value="1"/>
</dbReference>
<keyword evidence="1" id="KW-0472">Membrane</keyword>
<dbReference type="RefSeq" id="WP_284371018.1">
    <property type="nucleotide sequence ID" value="NZ_BSNJ01000003.1"/>
</dbReference>
<dbReference type="Gene3D" id="3.40.50.410">
    <property type="entry name" value="von Willebrand factor, type A domain"/>
    <property type="match status" value="1"/>
</dbReference>
<dbReference type="InterPro" id="IPR028087">
    <property type="entry name" value="Tad_N"/>
</dbReference>
<name>A0ABQ5UZ58_9PROT</name>
<comment type="caution">
    <text evidence="3">The sequence shown here is derived from an EMBL/GenBank/DDBJ whole genome shotgun (WGS) entry which is preliminary data.</text>
</comment>
<feature type="domain" description="VWFA" evidence="2">
    <location>
        <begin position="138"/>
        <end position="417"/>
    </location>
</feature>
<feature type="transmembrane region" description="Helical" evidence="1">
    <location>
        <begin position="21"/>
        <end position="42"/>
    </location>
</feature>
<keyword evidence="4" id="KW-1185">Reference proteome</keyword>